<feature type="domain" description="DUF1587" evidence="3">
    <location>
        <begin position="122"/>
        <end position="185"/>
    </location>
</feature>
<dbReference type="eggNOG" id="COG0551">
    <property type="taxonomic scope" value="Bacteria"/>
</dbReference>
<dbReference type="Pfam" id="PF07637">
    <property type="entry name" value="PSD5"/>
    <property type="match status" value="1"/>
</dbReference>
<evidence type="ECO:0000259" key="3">
    <source>
        <dbReference type="Pfam" id="PF07626"/>
    </source>
</evidence>
<sequence>MTCDFFRHMRIAMPLLISAVVAHASDDNPMDFLDSYCERCHNDERFSGNLSLSDLDTNDIFHGRANSDWENILRMVKRGEMPPPGRRKMPAAAERAAFTSWLENGLDEYASANPNPGRATLRRLNRTEYSNAIRDLLAVDLDIREQLPADDTGYGFDNIADVLSVSPTLMDRYLAVAGKVSRLAVGVAPQMAQTTSYLLPKDGSILNQGIPSYDWRMSDKLPLDSRGGGEFTYYAPYDGEYIISGYLNANTNNEVDRLEDNRVTQRVFLTAGEHSVGISFRKQLALDESVQTLRNSTDIVPLPDAPPHKLTLDFIVDSARVGSTQVESYYMSPRYAQHNFLRDVIEIDVEGPYQVSGVSATVSREKIFSCRPNLLPFSESRCAKKIIGGLARQAYRRPVSGSDIAPLLTLYQQVADAQGFDAGIATAIQAILVSPRFLFLHERDNSGAKPGEVHPLDDYEYAARLALFLWSSLPDEALLKAAEKGNLREPEHLRQQITRMLQDEKSRALATNFAGQWLYLRNLEHHRADVYLYPEFDAPLRQAMRQESEYYFAGITRENRSILEFLDSDYSYLNERLAKHYGISGVSGPQFRRVTLPENAQRGGLLGQASVLTVTSYANHTSVVKRGKWVLDNILAAPPPPPPPDVPALKSREGGKALSAREQLALHREDPACASCHVKMDPLGLALENYDPIGRFRTQDIGLDIDASAVMPDGTAFAGLTGLQQVLMARGEQFAEAFTQRLMTYALARGVESIDQPAVRNIVRAARGGQFKMQDIIFGIAQSEPFNYRKTPDHEQTALKHAAPVSARNGNCARSAGDALTDVDCERQSQL</sequence>
<evidence type="ECO:0000313" key="8">
    <source>
        <dbReference type="Proteomes" id="UP000009080"/>
    </source>
</evidence>
<feature type="chain" id="PRO_5002948856" evidence="1">
    <location>
        <begin position="25"/>
        <end position="831"/>
    </location>
</feature>
<dbReference type="EMBL" id="CP001614">
    <property type="protein sequence ID" value="ACR13242.1"/>
    <property type="molecule type" value="Genomic_DNA"/>
</dbReference>
<evidence type="ECO:0000259" key="5">
    <source>
        <dbReference type="Pfam" id="PF07631"/>
    </source>
</evidence>
<evidence type="ECO:0000313" key="7">
    <source>
        <dbReference type="EMBL" id="ACR13242.1"/>
    </source>
</evidence>
<evidence type="ECO:0000259" key="6">
    <source>
        <dbReference type="Pfam" id="PF07637"/>
    </source>
</evidence>
<dbReference type="InterPro" id="IPR013042">
    <property type="entry name" value="DUF1592"/>
</dbReference>
<dbReference type="Pfam" id="PF07627">
    <property type="entry name" value="PSCyt3"/>
    <property type="match status" value="1"/>
</dbReference>
<evidence type="ECO:0000256" key="1">
    <source>
        <dbReference type="SAM" id="SignalP"/>
    </source>
</evidence>
<protein>
    <submittedName>
        <fullName evidence="7">Conserved domain protein</fullName>
    </submittedName>
</protein>
<keyword evidence="8" id="KW-1185">Reference proteome</keyword>
<evidence type="ECO:0000259" key="2">
    <source>
        <dbReference type="Pfam" id="PF07624"/>
    </source>
</evidence>
<feature type="domain" description="DUF1592" evidence="5">
    <location>
        <begin position="456"/>
        <end position="583"/>
    </location>
</feature>
<organism evidence="7 8">
    <name type="scientific">Teredinibacter turnerae (strain ATCC 39867 / T7901)</name>
    <dbReference type="NCBI Taxonomy" id="377629"/>
    <lineage>
        <taxon>Bacteria</taxon>
        <taxon>Pseudomonadati</taxon>
        <taxon>Pseudomonadota</taxon>
        <taxon>Gammaproteobacteria</taxon>
        <taxon>Cellvibrionales</taxon>
        <taxon>Cellvibrionaceae</taxon>
        <taxon>Teredinibacter</taxon>
    </lineage>
</organism>
<reference evidence="7 8" key="1">
    <citation type="journal article" date="2009" name="PLoS ONE">
        <title>The complete genome of Teredinibacter turnerae T7901: an intracellular endosymbiont of marine wood-boring bivalves (shipworms).</title>
        <authorList>
            <person name="Yang J.C."/>
            <person name="Madupu R."/>
            <person name="Durkin A.S."/>
            <person name="Ekborg N.A."/>
            <person name="Pedamallu C.S."/>
            <person name="Hostetler J.B."/>
            <person name="Radune D."/>
            <person name="Toms B.S."/>
            <person name="Henrissat B."/>
            <person name="Coutinho P.M."/>
            <person name="Schwarz S."/>
            <person name="Field L."/>
            <person name="Trindade-Silva A.E."/>
            <person name="Soares C.A.G."/>
            <person name="Elshahawi S."/>
            <person name="Hanora A."/>
            <person name="Schmidt E.W."/>
            <person name="Haygood M.G."/>
            <person name="Posfai J."/>
            <person name="Benner J."/>
            <person name="Madinger C."/>
            <person name="Nove J."/>
            <person name="Anton B."/>
            <person name="Chaudhary K."/>
            <person name="Foster J."/>
            <person name="Holman A."/>
            <person name="Kumar S."/>
            <person name="Lessard P.A."/>
            <person name="Luyten Y.A."/>
            <person name="Slatko B."/>
            <person name="Wood N."/>
            <person name="Wu B."/>
            <person name="Teplitski M."/>
            <person name="Mougous J.D."/>
            <person name="Ward N."/>
            <person name="Eisen J.A."/>
            <person name="Badger J.H."/>
            <person name="Distel D.L."/>
        </authorList>
    </citation>
    <scope>NUCLEOTIDE SEQUENCE [LARGE SCALE GENOMIC DNA]</scope>
    <source>
        <strain evidence="8">ATCC 39867 / T7901</strain>
    </source>
</reference>
<dbReference type="Pfam" id="PF07631">
    <property type="entry name" value="PSD4"/>
    <property type="match status" value="1"/>
</dbReference>
<dbReference type="Pfam" id="PF07626">
    <property type="entry name" value="PSD3"/>
    <property type="match status" value="1"/>
</dbReference>
<feature type="domain" description="DUF1588" evidence="4">
    <location>
        <begin position="602"/>
        <end position="700"/>
    </location>
</feature>
<dbReference type="InterPro" id="IPR013039">
    <property type="entry name" value="DUF1588"/>
</dbReference>
<keyword evidence="1" id="KW-0732">Signal</keyword>
<dbReference type="AlphaFoldDB" id="C5BLC0"/>
<dbReference type="STRING" id="377629.TERTU_0134"/>
<feature type="domain" description="DUF1595" evidence="6">
    <location>
        <begin position="382"/>
        <end position="442"/>
    </location>
</feature>
<feature type="signal peptide" evidence="1">
    <location>
        <begin position="1"/>
        <end position="24"/>
    </location>
</feature>
<dbReference type="Pfam" id="PF07624">
    <property type="entry name" value="PSD2"/>
    <property type="match status" value="1"/>
</dbReference>
<feature type="domain" description="DUF1585" evidence="2">
    <location>
        <begin position="713"/>
        <end position="786"/>
    </location>
</feature>
<dbReference type="InterPro" id="IPR013036">
    <property type="entry name" value="DUF1587"/>
</dbReference>
<proteinExistence type="predicted"/>
<dbReference type="Proteomes" id="UP000009080">
    <property type="component" value="Chromosome"/>
</dbReference>
<evidence type="ECO:0000259" key="4">
    <source>
        <dbReference type="Pfam" id="PF07627"/>
    </source>
</evidence>
<name>C5BLC0_TERTT</name>
<dbReference type="KEGG" id="ttu:TERTU_0134"/>
<dbReference type="HOGENOM" id="CLU_007458_0_0_6"/>
<gene>
    <name evidence="7" type="ordered locus">TERTU_0134</name>
</gene>
<dbReference type="InterPro" id="IPR011478">
    <property type="entry name" value="DUF1585"/>
</dbReference>
<accession>C5BLC0</accession>
<dbReference type="InterPro" id="IPR013043">
    <property type="entry name" value="DUF1595"/>
</dbReference>